<keyword evidence="7" id="KW-1133">Transmembrane helix</keyword>
<evidence type="ECO:0000256" key="5">
    <source>
        <dbReference type="ARBA" id="ARBA00023136"/>
    </source>
</evidence>
<dbReference type="EMBL" id="QGTD01000008">
    <property type="protein sequence ID" value="PWU68576.1"/>
    <property type="molecule type" value="Genomic_DNA"/>
</dbReference>
<organism evidence="9 10">
    <name type="scientific">Gracilibacillus dipsosauri</name>
    <dbReference type="NCBI Taxonomy" id="178340"/>
    <lineage>
        <taxon>Bacteria</taxon>
        <taxon>Bacillati</taxon>
        <taxon>Bacillota</taxon>
        <taxon>Bacilli</taxon>
        <taxon>Bacillales</taxon>
        <taxon>Bacillaceae</taxon>
        <taxon>Gracilibacillus</taxon>
    </lineage>
</organism>
<feature type="transmembrane region" description="Helical" evidence="7">
    <location>
        <begin position="7"/>
        <end position="25"/>
    </location>
</feature>
<evidence type="ECO:0000256" key="6">
    <source>
        <dbReference type="ARBA" id="ARBA00023288"/>
    </source>
</evidence>
<keyword evidence="5 7" id="KW-0472">Membrane</keyword>
<evidence type="ECO:0000256" key="1">
    <source>
        <dbReference type="ARBA" id="ARBA00004193"/>
    </source>
</evidence>
<dbReference type="PANTHER" id="PTHR34296:SF2">
    <property type="entry name" value="ABC TRANSPORTER GUANOSINE-BINDING PROTEIN NUPN"/>
    <property type="match status" value="1"/>
</dbReference>
<evidence type="ECO:0000313" key="9">
    <source>
        <dbReference type="EMBL" id="PWU68576.1"/>
    </source>
</evidence>
<evidence type="ECO:0000256" key="2">
    <source>
        <dbReference type="ARBA" id="ARBA00008610"/>
    </source>
</evidence>
<proteinExistence type="inferred from homology"/>
<dbReference type="RefSeq" id="WP_109984215.1">
    <property type="nucleotide sequence ID" value="NZ_QGTD01000008.1"/>
</dbReference>
<evidence type="ECO:0000256" key="4">
    <source>
        <dbReference type="ARBA" id="ARBA00022729"/>
    </source>
</evidence>
<dbReference type="OrthoDB" id="2556857at2"/>
<evidence type="ECO:0000256" key="3">
    <source>
        <dbReference type="ARBA" id="ARBA00022475"/>
    </source>
</evidence>
<dbReference type="PANTHER" id="PTHR34296">
    <property type="entry name" value="TRANSCRIPTIONAL ACTIVATOR PROTEIN MED"/>
    <property type="match status" value="1"/>
</dbReference>
<dbReference type="InterPro" id="IPR028082">
    <property type="entry name" value="Peripla_BP_I"/>
</dbReference>
<dbReference type="InterPro" id="IPR003760">
    <property type="entry name" value="PnrA-like"/>
</dbReference>
<accession>A0A317KZB8</accession>
<keyword evidence="10" id="KW-1185">Reference proteome</keyword>
<sequence>MDAKKQIKLIFTVILSIISIFFIILCVKTTQIISDMNASEKKTTNVLILTTDEMTDQSWGSLAYKGKLLIEKQFDVQVSMEDEVDIDSDLKNLIKANNNEKELDLVIGHGREFSEAFYTISNQFKDIQFVTIHGDYLNSNLTVYTFDHQEMEYVAGVAAALQTKTNKIGVIDAVNNEHLDWGFSSGIEAINPKIELLYEVVYSREDKERALSIAEKMIDDGVDIIYTKGNGYNQAVINYAKTKGIYMIGYLEDQSYMAENHMLTSVLNNVPQMYVAILKDFQKDLKTPEKKVYLDSYDGVYGLAPLGKMYTEDEIEIIEQEKKEILSQNKK</sequence>
<keyword evidence="7" id="KW-0812">Transmembrane</keyword>
<reference evidence="9 10" key="1">
    <citation type="submission" date="2018-05" db="EMBL/GenBank/DDBJ databases">
        <title>Genomic analysis of Gracilibacillus dipsosauri DD1 reveals novel features of a salt-tolerant amylase.</title>
        <authorList>
            <person name="Deutch C.E."/>
            <person name="Yang S."/>
        </authorList>
    </citation>
    <scope>NUCLEOTIDE SEQUENCE [LARGE SCALE GENOMIC DNA]</scope>
    <source>
        <strain evidence="9 10">DD1</strain>
    </source>
</reference>
<name>A0A317KZB8_9BACI</name>
<dbReference type="Pfam" id="PF02608">
    <property type="entry name" value="Bmp"/>
    <property type="match status" value="1"/>
</dbReference>
<evidence type="ECO:0000313" key="10">
    <source>
        <dbReference type="Proteomes" id="UP000245624"/>
    </source>
</evidence>
<dbReference type="AlphaFoldDB" id="A0A317KZB8"/>
<feature type="domain" description="ABC transporter substrate-binding protein PnrA-like" evidence="8">
    <location>
        <begin position="45"/>
        <end position="326"/>
    </location>
</feature>
<keyword evidence="6" id="KW-0449">Lipoprotein</keyword>
<evidence type="ECO:0000259" key="8">
    <source>
        <dbReference type="Pfam" id="PF02608"/>
    </source>
</evidence>
<keyword evidence="4" id="KW-0732">Signal</keyword>
<dbReference type="Proteomes" id="UP000245624">
    <property type="component" value="Unassembled WGS sequence"/>
</dbReference>
<evidence type="ECO:0000256" key="7">
    <source>
        <dbReference type="SAM" id="Phobius"/>
    </source>
</evidence>
<dbReference type="SUPFAM" id="SSF53822">
    <property type="entry name" value="Periplasmic binding protein-like I"/>
    <property type="match status" value="1"/>
</dbReference>
<comment type="subcellular location">
    <subcellularLocation>
        <location evidence="1">Cell membrane</location>
        <topology evidence="1">Lipid-anchor</topology>
    </subcellularLocation>
</comment>
<comment type="caution">
    <text evidence="9">The sequence shown here is derived from an EMBL/GenBank/DDBJ whole genome shotgun (WGS) entry which is preliminary data.</text>
</comment>
<protein>
    <submittedName>
        <fullName evidence="9">BMP family ABC transporter substrate-binding protein</fullName>
    </submittedName>
</protein>
<dbReference type="InterPro" id="IPR050957">
    <property type="entry name" value="BMP_lipoprotein"/>
</dbReference>
<comment type="similarity">
    <text evidence="2">Belongs to the BMP lipoprotein family.</text>
</comment>
<keyword evidence="3" id="KW-1003">Cell membrane</keyword>
<dbReference type="Gene3D" id="3.40.50.2300">
    <property type="match status" value="2"/>
</dbReference>
<gene>
    <name evidence="9" type="ORF">DLJ74_09065</name>
</gene>
<dbReference type="GO" id="GO:0005886">
    <property type="term" value="C:plasma membrane"/>
    <property type="evidence" value="ECO:0007669"/>
    <property type="project" value="UniProtKB-SubCell"/>
</dbReference>